<evidence type="ECO:0000313" key="2">
    <source>
        <dbReference type="EMBL" id="BBU69008.1"/>
    </source>
</evidence>
<accession>A0A7R6TQ52</accession>
<reference evidence="3" key="1">
    <citation type="submission" date="2020-01" db="EMBL/GenBank/DDBJ databases">
        <title>Phosphoaccumulans saitamaens gen. nov., sp. nov., a polyphosphate accumulating bacterium isolated from surface river water.</title>
        <authorList>
            <person name="Watanabe K."/>
            <person name="Suda W."/>
        </authorList>
    </citation>
    <scope>NUCLEOTIDE SEQUENCE [LARGE SCALE GENOMIC DNA]</scope>
    <source>
        <strain evidence="3">ICHIAU1</strain>
    </source>
</reference>
<gene>
    <name evidence="2" type="ORF">ICHIAU1_12910</name>
</gene>
<sequence>MTTNIVLTKDEVEALTGRHRKDAQIKALRFMGIEHRVRPDGTVAVLKAHIELVFGVSAGNPRKARRTEPNWAALDG</sequence>
<name>A0A7R6TQ52_9RHOO</name>
<organism evidence="2 3">
    <name type="scientific">Fluviibacter phosphoraccumulans</name>
    <dbReference type="NCBI Taxonomy" id="1751046"/>
    <lineage>
        <taxon>Bacteria</taxon>
        <taxon>Pseudomonadati</taxon>
        <taxon>Pseudomonadota</taxon>
        <taxon>Betaproteobacteria</taxon>
        <taxon>Rhodocyclales</taxon>
        <taxon>Fluviibacteraceae</taxon>
        <taxon>Fluviibacter</taxon>
    </lineage>
</organism>
<evidence type="ECO:0000259" key="1">
    <source>
        <dbReference type="Pfam" id="PF13986"/>
    </source>
</evidence>
<dbReference type="OrthoDB" id="8759646at2"/>
<protein>
    <recommendedName>
        <fullName evidence="1">DUF4224 domain-containing protein</fullName>
    </recommendedName>
</protein>
<dbReference type="AlphaFoldDB" id="A0A7R6TQ52"/>
<evidence type="ECO:0000313" key="3">
    <source>
        <dbReference type="Proteomes" id="UP000463961"/>
    </source>
</evidence>
<dbReference type="Pfam" id="PF13986">
    <property type="entry name" value="DUF4224"/>
    <property type="match status" value="1"/>
</dbReference>
<keyword evidence="3" id="KW-1185">Reference proteome</keyword>
<proteinExistence type="predicted"/>
<feature type="domain" description="DUF4224" evidence="1">
    <location>
        <begin position="7"/>
        <end position="50"/>
    </location>
</feature>
<dbReference type="Proteomes" id="UP000463961">
    <property type="component" value="Chromosome"/>
</dbReference>
<dbReference type="EMBL" id="AP022345">
    <property type="protein sequence ID" value="BBU69008.1"/>
    <property type="molecule type" value="Genomic_DNA"/>
</dbReference>
<dbReference type="RefSeq" id="WP_162071248.1">
    <property type="nucleotide sequence ID" value="NZ_AP022345.1"/>
</dbReference>
<dbReference type="InterPro" id="IPR025319">
    <property type="entry name" value="DUF4224"/>
</dbReference>